<dbReference type="InterPro" id="IPR006330">
    <property type="entry name" value="Ado/ade_deaminase"/>
</dbReference>
<feature type="compositionally biased region" description="Pro residues" evidence="4">
    <location>
        <begin position="745"/>
        <end position="763"/>
    </location>
</feature>
<dbReference type="Pfam" id="PF00962">
    <property type="entry name" value="A_deaminase"/>
    <property type="match status" value="1"/>
</dbReference>
<dbReference type="InterPro" id="IPR001365">
    <property type="entry name" value="A_deaminase_dom"/>
</dbReference>
<sequence>MKRFFCFWPFTDGNPSTGAPAGDDNEHRHYHHVSALRNFASTRSAALKKLEQAPKQPKDFVKIMDEIYNLKNLIHAEYDTYDKADRGAKDEEVVKKELEAAIAPHEANIKILMDDYNRHRDTEILREQALGSEQTSKEEYLDDTIPANKSANKSARQADEILTKARDKDLQIFANERKYVDDNTGMEYPHYNGDHFVSNRKTIEKTRLFAMAEMFPKGSHLHIHFNSNLSPDFLLSRATQQTQMYIGSNKPLGKNHSGYKAHNWKQCAIYFHIRDEDTNDCQTDIFSDHYAPGPTLFPKPFAPESKYWMPLWKFRHHFKAKYSEAHPKLAAELEKRADAAYREKRNEYNKNYDIMPPQPSSSDLAGLFADQWLQEKLAVQEYDANHPHQNPKSAWEDFNIRTGFMKGLTNYESGYKEYCEAFMWQCVRDCIQYVEIRPNFMTTNQIQKDDASETLSNLRTVELIIEAYNKLQVAHKYDVVQGLRIIYCTPRVMDAVKIEELMDECILWLQNPFISQFIAGFDLIGEEGNDKPHPLVHHVATLYWFKKKCAEKGVRCPLLLHCGETITIGEPSDLNLFDALILGAKRIGHGFALAYHPWVMNRMQQDRVGIELCPISNELLGLTPTIMGHAGYVLMANGLDCSVSTDNGTLFRSRLVHDFYQSMAGKRDMTLFGWVQLASDSMAHSILWGIKHYDSQHEKKQGEAHSAEHDEEFKRLNAGWKRLFKEYCDWVHIYQYSFQQQTPRLPLPPTHPGPQTHTPPQPHMEPAKVERSPNDFHDLLPERDANGSIIYQLVELDEHGMPTINNGTDLDPTVHEVKGPVIKLWKGVVPTDKAPGPRPDEPGNKSVTYRFKNEGGHVKFFALAIGIHNMVEKKNEFDKTHPALAKKNLHWRWFVKRRPMTKKELEDDDATIQKAVKDAADAKEKEAKEAAEAAKDSPKAAKAAKAAKDAIIKAAFDKVERAKKLNAELANIDTNWKKKAHDGKVADNIWKWGIVPSAPPV</sequence>
<dbReference type="InterPro" id="IPR032466">
    <property type="entry name" value="Metal_Hydrolase"/>
</dbReference>
<protein>
    <recommendedName>
        <fullName evidence="5">Adenosine deaminase domain-containing protein</fullName>
    </recommendedName>
</protein>
<dbReference type="Gene3D" id="3.20.20.140">
    <property type="entry name" value="Metal-dependent hydrolases"/>
    <property type="match status" value="1"/>
</dbReference>
<dbReference type="GO" id="GO:0046872">
    <property type="term" value="F:metal ion binding"/>
    <property type="evidence" value="ECO:0007669"/>
    <property type="project" value="UniProtKB-KW"/>
</dbReference>
<evidence type="ECO:0000313" key="7">
    <source>
        <dbReference type="Proteomes" id="UP001172101"/>
    </source>
</evidence>
<dbReference type="GO" id="GO:0006154">
    <property type="term" value="P:adenosine catabolic process"/>
    <property type="evidence" value="ECO:0007669"/>
    <property type="project" value="TreeGrafter"/>
</dbReference>
<organism evidence="6 7">
    <name type="scientific">Lasiosphaeria miniovina</name>
    <dbReference type="NCBI Taxonomy" id="1954250"/>
    <lineage>
        <taxon>Eukaryota</taxon>
        <taxon>Fungi</taxon>
        <taxon>Dikarya</taxon>
        <taxon>Ascomycota</taxon>
        <taxon>Pezizomycotina</taxon>
        <taxon>Sordariomycetes</taxon>
        <taxon>Sordariomycetidae</taxon>
        <taxon>Sordariales</taxon>
        <taxon>Lasiosphaeriaceae</taxon>
        <taxon>Lasiosphaeria</taxon>
    </lineage>
</organism>
<comment type="cofactor">
    <cofactor evidence="1">
        <name>Zn(2+)</name>
        <dbReference type="ChEBI" id="CHEBI:29105"/>
    </cofactor>
</comment>
<evidence type="ECO:0000256" key="4">
    <source>
        <dbReference type="SAM" id="MobiDB-lite"/>
    </source>
</evidence>
<dbReference type="SUPFAM" id="SSF51556">
    <property type="entry name" value="Metallo-dependent hydrolases"/>
    <property type="match status" value="1"/>
</dbReference>
<evidence type="ECO:0000256" key="2">
    <source>
        <dbReference type="ARBA" id="ARBA00022723"/>
    </source>
</evidence>
<comment type="caution">
    <text evidence="6">The sequence shown here is derived from an EMBL/GenBank/DDBJ whole genome shotgun (WGS) entry which is preliminary data.</text>
</comment>
<feature type="compositionally biased region" description="Basic and acidic residues" evidence="4">
    <location>
        <begin position="765"/>
        <end position="777"/>
    </location>
</feature>
<dbReference type="RefSeq" id="XP_060292932.1">
    <property type="nucleotide sequence ID" value="XM_060434885.1"/>
</dbReference>
<dbReference type="AlphaFoldDB" id="A0AA40A5C3"/>
<dbReference type="Proteomes" id="UP001172101">
    <property type="component" value="Unassembled WGS sequence"/>
</dbReference>
<dbReference type="GO" id="GO:0046103">
    <property type="term" value="P:inosine biosynthetic process"/>
    <property type="evidence" value="ECO:0007669"/>
    <property type="project" value="TreeGrafter"/>
</dbReference>
<accession>A0AA40A5C3</accession>
<dbReference type="GO" id="GO:0004000">
    <property type="term" value="F:adenosine deaminase activity"/>
    <property type="evidence" value="ECO:0007669"/>
    <property type="project" value="TreeGrafter"/>
</dbReference>
<keyword evidence="7" id="KW-1185">Reference proteome</keyword>
<evidence type="ECO:0000259" key="5">
    <source>
        <dbReference type="Pfam" id="PF00962"/>
    </source>
</evidence>
<feature type="domain" description="Adenosine deaminase" evidence="5">
    <location>
        <begin position="424"/>
        <end position="686"/>
    </location>
</feature>
<evidence type="ECO:0000256" key="3">
    <source>
        <dbReference type="ARBA" id="ARBA00022801"/>
    </source>
</evidence>
<evidence type="ECO:0000313" key="6">
    <source>
        <dbReference type="EMBL" id="KAK0709628.1"/>
    </source>
</evidence>
<keyword evidence="2" id="KW-0479">Metal-binding</keyword>
<evidence type="ECO:0000256" key="1">
    <source>
        <dbReference type="ARBA" id="ARBA00001947"/>
    </source>
</evidence>
<reference evidence="6" key="1">
    <citation type="submission" date="2023-06" db="EMBL/GenBank/DDBJ databases">
        <title>Genome-scale phylogeny and comparative genomics of the fungal order Sordariales.</title>
        <authorList>
            <consortium name="Lawrence Berkeley National Laboratory"/>
            <person name="Hensen N."/>
            <person name="Bonometti L."/>
            <person name="Westerberg I."/>
            <person name="Brannstrom I.O."/>
            <person name="Guillou S."/>
            <person name="Cros-Aarteil S."/>
            <person name="Calhoun S."/>
            <person name="Haridas S."/>
            <person name="Kuo A."/>
            <person name="Mondo S."/>
            <person name="Pangilinan J."/>
            <person name="Riley R."/>
            <person name="LaButti K."/>
            <person name="Andreopoulos B."/>
            <person name="Lipzen A."/>
            <person name="Chen C."/>
            <person name="Yanf M."/>
            <person name="Daum C."/>
            <person name="Ng V."/>
            <person name="Clum A."/>
            <person name="Steindorff A."/>
            <person name="Ohm R."/>
            <person name="Martin F."/>
            <person name="Silar P."/>
            <person name="Natvig D."/>
            <person name="Lalanne C."/>
            <person name="Gautier V."/>
            <person name="Ament-velasquez S.L."/>
            <person name="Kruys A."/>
            <person name="Hutchinson M.I."/>
            <person name="Powell A.J."/>
            <person name="Barry K."/>
            <person name="Miller A.N."/>
            <person name="Grigoriev I.V."/>
            <person name="Debuchy R."/>
            <person name="Gladieux P."/>
            <person name="Thoren M.H."/>
            <person name="Johannesson H."/>
        </authorList>
    </citation>
    <scope>NUCLEOTIDE SEQUENCE</scope>
    <source>
        <strain evidence="6">SMH2392-1A</strain>
    </source>
</reference>
<feature type="region of interest" description="Disordered" evidence="4">
    <location>
        <begin position="743"/>
        <end position="777"/>
    </location>
</feature>
<dbReference type="PANTHER" id="PTHR11409:SF37">
    <property type="entry name" value="ADENOSINE DEAMINASE DOMAIN-CONTAINING PROTEIN"/>
    <property type="match status" value="1"/>
</dbReference>
<dbReference type="GeneID" id="85318155"/>
<name>A0AA40A5C3_9PEZI</name>
<keyword evidence="3" id="KW-0378">Hydrolase</keyword>
<proteinExistence type="predicted"/>
<dbReference type="EMBL" id="JAUIRO010000006">
    <property type="protein sequence ID" value="KAK0709628.1"/>
    <property type="molecule type" value="Genomic_DNA"/>
</dbReference>
<dbReference type="PANTHER" id="PTHR11409">
    <property type="entry name" value="ADENOSINE DEAMINASE"/>
    <property type="match status" value="1"/>
</dbReference>
<gene>
    <name evidence="6" type="ORF">B0T26DRAFT_414544</name>
</gene>